<evidence type="ECO:0000259" key="5">
    <source>
        <dbReference type="Pfam" id="PF07992"/>
    </source>
</evidence>
<dbReference type="PRINTS" id="PR00368">
    <property type="entry name" value="FADPNR"/>
</dbReference>
<organism evidence="6 7">
    <name type="scientific">Geotrichum candidum</name>
    <name type="common">Oospora lactis</name>
    <name type="synonym">Dipodascus geotrichum</name>
    <dbReference type="NCBI Taxonomy" id="1173061"/>
    <lineage>
        <taxon>Eukaryota</taxon>
        <taxon>Fungi</taxon>
        <taxon>Dikarya</taxon>
        <taxon>Ascomycota</taxon>
        <taxon>Saccharomycotina</taxon>
        <taxon>Dipodascomycetes</taxon>
        <taxon>Dipodascales</taxon>
        <taxon>Dipodascaceae</taxon>
        <taxon>Geotrichum</taxon>
    </lineage>
</organism>
<dbReference type="OrthoDB" id="202203at2759"/>
<gene>
    <name evidence="6" type="ORF">BN980_GECA06s03167g</name>
</gene>
<evidence type="ECO:0000256" key="1">
    <source>
        <dbReference type="ARBA" id="ARBA00006442"/>
    </source>
</evidence>
<dbReference type="SUPFAM" id="SSF51905">
    <property type="entry name" value="FAD/NAD(P)-binding domain"/>
    <property type="match status" value="1"/>
</dbReference>
<name>A0A0J9X9X2_GEOCN</name>
<keyword evidence="2" id="KW-0285">Flavoprotein</keyword>
<evidence type="ECO:0000256" key="3">
    <source>
        <dbReference type="ARBA" id="ARBA00022827"/>
    </source>
</evidence>
<evidence type="ECO:0000313" key="6">
    <source>
        <dbReference type="EMBL" id="CDO53999.1"/>
    </source>
</evidence>
<comment type="similarity">
    <text evidence="1">Belongs to the FAD-dependent oxidoreductase family.</text>
</comment>
<dbReference type="GO" id="GO:0005737">
    <property type="term" value="C:cytoplasm"/>
    <property type="evidence" value="ECO:0007669"/>
    <property type="project" value="TreeGrafter"/>
</dbReference>
<keyword evidence="3" id="KW-0274">FAD</keyword>
<dbReference type="Proteomes" id="UP000242525">
    <property type="component" value="Unassembled WGS sequence"/>
</dbReference>
<dbReference type="InterPro" id="IPR036188">
    <property type="entry name" value="FAD/NAD-bd_sf"/>
</dbReference>
<evidence type="ECO:0000313" key="7">
    <source>
        <dbReference type="Proteomes" id="UP000242525"/>
    </source>
</evidence>
<dbReference type="STRING" id="1173061.A0A0J9X9X2"/>
<dbReference type="PRINTS" id="PR00411">
    <property type="entry name" value="PNDRDTASEI"/>
</dbReference>
<comment type="caution">
    <text evidence="6">The sequence shown here is derived from an EMBL/GenBank/DDBJ whole genome shotgun (WGS) entry which is preliminary data.</text>
</comment>
<dbReference type="Gene3D" id="3.50.50.100">
    <property type="match status" value="1"/>
</dbReference>
<accession>A0A0J9X9X2</accession>
<evidence type="ECO:0000256" key="4">
    <source>
        <dbReference type="ARBA" id="ARBA00023002"/>
    </source>
</evidence>
<dbReference type="PANTHER" id="PTHR43735:SF3">
    <property type="entry name" value="FERROPTOSIS SUPPRESSOR PROTEIN 1"/>
    <property type="match status" value="1"/>
</dbReference>
<proteinExistence type="inferred from homology"/>
<evidence type="ECO:0000256" key="2">
    <source>
        <dbReference type="ARBA" id="ARBA00022630"/>
    </source>
</evidence>
<dbReference type="GO" id="GO:0004174">
    <property type="term" value="F:electron-transferring-flavoprotein dehydrogenase activity"/>
    <property type="evidence" value="ECO:0007669"/>
    <property type="project" value="TreeGrafter"/>
</dbReference>
<protein>
    <recommendedName>
        <fullName evidence="5">FAD/NAD(P)-binding domain-containing protein</fullName>
    </recommendedName>
</protein>
<sequence length="414" mass="44377">MVLKTHNIVTIGGSFAGIGINHTLLKSIIPKLPVERQSRIKVTLIAPSSEYLFTLAGLRALVKPELIDGNQLYHNFLPYFDQYRVKDKPNSGLHFVRGYVTNLDEITKTLAVRLTDSGEETSIKYDSVIITTGARTTAPELKLKDQSADQAKKAHKALAAKVAAANHIAIGGAGPLGVELSTEIREIFPDKKVTVYAGSRGVMSKVQPRFAKEAEERLKNEFKIDVVSGVRVKSAEPTKNAAGEDRVLLTLTDGTTNAEADLYIPASGKKPNTEFLPSTYLDSSGYLDTTPQLRVRNTKSANARVYGLGDVTASSGGVVDDSYFQTQVLRDVLLQDLALDELPAEPITTTPDGKLLTYKPEDALTKNFVVTMGSSGGIGLFDGSPVSSSFVGQARAFDMGLSKSTAIAAGAKAA</sequence>
<feature type="domain" description="FAD/NAD(P)-binding" evidence="5">
    <location>
        <begin position="7"/>
        <end position="313"/>
    </location>
</feature>
<dbReference type="Pfam" id="PF07992">
    <property type="entry name" value="Pyr_redox_2"/>
    <property type="match status" value="1"/>
</dbReference>
<dbReference type="AlphaFoldDB" id="A0A0J9X9X2"/>
<dbReference type="GO" id="GO:0050660">
    <property type="term" value="F:flavin adenine dinucleotide binding"/>
    <property type="evidence" value="ECO:0007669"/>
    <property type="project" value="TreeGrafter"/>
</dbReference>
<dbReference type="InterPro" id="IPR023753">
    <property type="entry name" value="FAD/NAD-binding_dom"/>
</dbReference>
<keyword evidence="7" id="KW-1185">Reference proteome</keyword>
<dbReference type="EMBL" id="CCBN010000006">
    <property type="protein sequence ID" value="CDO53999.1"/>
    <property type="molecule type" value="Genomic_DNA"/>
</dbReference>
<keyword evidence="4" id="KW-0560">Oxidoreductase</keyword>
<dbReference type="PANTHER" id="PTHR43735">
    <property type="entry name" value="APOPTOSIS-INDUCING FACTOR 1"/>
    <property type="match status" value="1"/>
</dbReference>
<reference evidence="6" key="1">
    <citation type="submission" date="2014-03" db="EMBL/GenBank/DDBJ databases">
        <authorList>
            <person name="Casaregola S."/>
        </authorList>
    </citation>
    <scope>NUCLEOTIDE SEQUENCE [LARGE SCALE GENOMIC DNA]</scope>
    <source>
        <strain evidence="6">CLIB 918</strain>
    </source>
</reference>